<organism evidence="1 2">
    <name type="scientific">Hafnia alvei FB1</name>
    <dbReference type="NCBI Taxonomy" id="1453496"/>
    <lineage>
        <taxon>Bacteria</taxon>
        <taxon>Pseudomonadati</taxon>
        <taxon>Pseudomonadota</taxon>
        <taxon>Gammaproteobacteria</taxon>
        <taxon>Enterobacterales</taxon>
        <taxon>Hafniaceae</taxon>
        <taxon>Hafnia</taxon>
    </lineage>
</organism>
<accession>A0A097QX63</accession>
<evidence type="ECO:0000313" key="1">
    <source>
        <dbReference type="EMBL" id="AIU71084.1"/>
    </source>
</evidence>
<dbReference type="KEGG" id="hav:AT03_00830"/>
<dbReference type="EMBL" id="CP009706">
    <property type="protein sequence ID" value="AIU71084.1"/>
    <property type="molecule type" value="Genomic_DNA"/>
</dbReference>
<sequence length="239" mass="26617">MSFAVTKQAQRWLMPIFALIMAFQLAGCGDNDKEQRKAFIDYLQNTVMRGSITVPTLSEDQKQKLGNYVSDYAILVTFSQNFSRSMDSSLNPLFTTIDQIRVPQDYLLKRDDLRQEAGALNLLGQQIQSAKSTADTARAALKQPDDVKAVYDQAFAKVVTDPANAVMPIIPMAASLSQDLIQVGDFLQSIGTQARFDNQSIQLQTQQQVDTYNQLMTSIAAKHQELLNAKNRSAAIFQN</sequence>
<evidence type="ECO:0008006" key="3">
    <source>
        <dbReference type="Google" id="ProtNLM"/>
    </source>
</evidence>
<name>A0A097QX63_HAFAL</name>
<dbReference type="InterPro" id="IPR021413">
    <property type="entry name" value="DUF3053"/>
</dbReference>
<keyword evidence="2" id="KW-1185">Reference proteome</keyword>
<reference evidence="1 2" key="1">
    <citation type="journal article" date="2014" name="Gut Pathog.">
        <title>Gene clusters of Hafnia alvei strain FB1 important in survival and pathogenesis: a draft genome perspective.</title>
        <authorList>
            <person name="Tan J.Y."/>
            <person name="Yin W.F."/>
            <person name="Chan K.G."/>
        </authorList>
    </citation>
    <scope>NUCLEOTIDE SEQUENCE [LARGE SCALE GENOMIC DNA]</scope>
    <source>
        <strain evidence="1 2">FB1</strain>
    </source>
</reference>
<dbReference type="eggNOG" id="ENOG502ZAGZ">
    <property type="taxonomic scope" value="Bacteria"/>
</dbReference>
<dbReference type="PATRIC" id="fig|1453496.5.peg.168"/>
<evidence type="ECO:0000313" key="2">
    <source>
        <dbReference type="Proteomes" id="UP000029986"/>
    </source>
</evidence>
<dbReference type="Proteomes" id="UP000029986">
    <property type="component" value="Chromosome"/>
</dbReference>
<dbReference type="OrthoDB" id="8821151at2"/>
<gene>
    <name evidence="1" type="ORF">AT03_00830</name>
</gene>
<proteinExistence type="predicted"/>
<dbReference type="RefSeq" id="WP_025797300.1">
    <property type="nucleotide sequence ID" value="NZ_CP009706.1"/>
</dbReference>
<dbReference type="AlphaFoldDB" id="A0A097QX63"/>
<dbReference type="Pfam" id="PF11254">
    <property type="entry name" value="DUF3053"/>
    <property type="match status" value="1"/>
</dbReference>
<dbReference type="HOGENOM" id="CLU_086363_1_0_6"/>
<protein>
    <recommendedName>
        <fullName evidence="3">Lipoprotein</fullName>
    </recommendedName>
</protein>